<keyword evidence="2" id="KW-1185">Reference proteome</keyword>
<evidence type="ECO:0000313" key="2">
    <source>
        <dbReference type="Proteomes" id="UP000640786"/>
    </source>
</evidence>
<evidence type="ECO:0000313" key="1">
    <source>
        <dbReference type="EMBL" id="MBD7943101.1"/>
    </source>
</evidence>
<reference evidence="1 2" key="1">
    <citation type="submission" date="2020-08" db="EMBL/GenBank/DDBJ databases">
        <title>A Genomic Blueprint of the Chicken Gut Microbiome.</title>
        <authorList>
            <person name="Gilroy R."/>
            <person name="Ravi A."/>
            <person name="Getino M."/>
            <person name="Pursley I."/>
            <person name="Horton D.L."/>
            <person name="Alikhan N.-F."/>
            <person name="Baker D."/>
            <person name="Gharbi K."/>
            <person name="Hall N."/>
            <person name="Watson M."/>
            <person name="Adriaenssens E.M."/>
            <person name="Foster-Nyarko E."/>
            <person name="Jarju S."/>
            <person name="Secka A."/>
            <person name="Antonio M."/>
            <person name="Oren A."/>
            <person name="Chaudhuri R."/>
            <person name="La Ragione R.M."/>
            <person name="Hildebrand F."/>
            <person name="Pallen M.J."/>
        </authorList>
    </citation>
    <scope>NUCLEOTIDE SEQUENCE [LARGE SCALE GENOMIC DNA]</scope>
    <source>
        <strain evidence="1 2">Sa2BUA9</strain>
    </source>
</reference>
<protein>
    <submittedName>
        <fullName evidence="1">Uncharacterized protein</fullName>
    </submittedName>
</protein>
<name>A0ABR8R5R8_9BACI</name>
<dbReference type="Proteomes" id="UP000640786">
    <property type="component" value="Unassembled WGS sequence"/>
</dbReference>
<gene>
    <name evidence="1" type="ORF">H9650_03140</name>
</gene>
<comment type="caution">
    <text evidence="1">The sequence shown here is derived from an EMBL/GenBank/DDBJ whole genome shotgun (WGS) entry which is preliminary data.</text>
</comment>
<dbReference type="EMBL" id="JACSQO010000001">
    <property type="protein sequence ID" value="MBD7943101.1"/>
    <property type="molecule type" value="Genomic_DNA"/>
</dbReference>
<sequence>MPVKHFVHGMNKSISHVEKSVEQMGFQTSMTKAEQQQIMQALLELSEKVKLIETYINMEKRKDIS</sequence>
<accession>A0ABR8R5R8</accession>
<dbReference type="RefSeq" id="WP_151110986.1">
    <property type="nucleotide sequence ID" value="NZ_JACSQO010000001.1"/>
</dbReference>
<organism evidence="1 2">
    <name type="scientific">Psychrobacillus faecigallinarum</name>
    <dbReference type="NCBI Taxonomy" id="2762235"/>
    <lineage>
        <taxon>Bacteria</taxon>
        <taxon>Bacillati</taxon>
        <taxon>Bacillota</taxon>
        <taxon>Bacilli</taxon>
        <taxon>Bacillales</taxon>
        <taxon>Bacillaceae</taxon>
        <taxon>Psychrobacillus</taxon>
    </lineage>
</organism>
<proteinExistence type="predicted"/>